<evidence type="ECO:0000256" key="2">
    <source>
        <dbReference type="ARBA" id="ARBA00022857"/>
    </source>
</evidence>
<keyword evidence="2" id="KW-0521">NADP</keyword>
<evidence type="ECO:0000313" key="6">
    <source>
        <dbReference type="Proteomes" id="UP001642406"/>
    </source>
</evidence>
<dbReference type="SUPFAM" id="SSF51430">
    <property type="entry name" value="NAD(P)-linked oxidoreductase"/>
    <property type="match status" value="1"/>
</dbReference>
<dbReference type="Proteomes" id="UP001642406">
    <property type="component" value="Unassembled WGS sequence"/>
</dbReference>
<evidence type="ECO:0000313" key="5">
    <source>
        <dbReference type="EMBL" id="CAK7220657.1"/>
    </source>
</evidence>
<gene>
    <name evidence="5" type="ORF">SBRCBS47491_004262</name>
</gene>
<name>A0ABP0BLZ5_9PEZI</name>
<feature type="domain" description="NADP-dependent oxidoreductase" evidence="4">
    <location>
        <begin position="37"/>
        <end position="354"/>
    </location>
</feature>
<dbReference type="EMBL" id="CAWUHC010000031">
    <property type="protein sequence ID" value="CAK7220657.1"/>
    <property type="molecule type" value="Genomic_DNA"/>
</dbReference>
<dbReference type="InterPro" id="IPR050523">
    <property type="entry name" value="AKR_Detox_Biosynth"/>
</dbReference>
<dbReference type="Pfam" id="PF00248">
    <property type="entry name" value="Aldo_ket_red"/>
    <property type="match status" value="1"/>
</dbReference>
<dbReference type="Gene3D" id="3.20.20.100">
    <property type="entry name" value="NADP-dependent oxidoreductase domain"/>
    <property type="match status" value="1"/>
</dbReference>
<organism evidence="5 6">
    <name type="scientific">Sporothrix bragantina</name>
    <dbReference type="NCBI Taxonomy" id="671064"/>
    <lineage>
        <taxon>Eukaryota</taxon>
        <taxon>Fungi</taxon>
        <taxon>Dikarya</taxon>
        <taxon>Ascomycota</taxon>
        <taxon>Pezizomycotina</taxon>
        <taxon>Sordariomycetes</taxon>
        <taxon>Sordariomycetidae</taxon>
        <taxon>Ophiostomatales</taxon>
        <taxon>Ophiostomataceae</taxon>
        <taxon>Sporothrix</taxon>
    </lineage>
</organism>
<dbReference type="InterPro" id="IPR023210">
    <property type="entry name" value="NADP_OxRdtase_dom"/>
</dbReference>
<keyword evidence="3" id="KW-0560">Oxidoreductase</keyword>
<sequence>MDDKLAVAVPGLYKSRQDTKVSYTALGSSGLKISVPVFGTASFGDDNTLQPWLETDENKFMEMLKAAYDRGMNTWDTANVYSGGWNERVIGKALQKYNIPRNKVVILTKCFGMVGEEAAVNDHVYPWMAQTKDYVNQGGLSRAAIFNAVNASLQRLQTPYIDILQIHRYDSTVRPEETMKALHDLVQSGKVRYIGASSMWTYQFQHLQNVAERHNWTRFICMQNHYSLCYREEEREMMKYCKETGVGVISWSPMYRGLLARPIDYPETVRGQALKTHPAFKTVTNTDREIIKRVQEVAEKKGWKMMHVAYSWMVQKGSTPITGLSTIERLDDAVHVTGKVLSQEEMQYLDELYEPKPVAGHR</sequence>
<reference evidence="5 6" key="1">
    <citation type="submission" date="2024-01" db="EMBL/GenBank/DDBJ databases">
        <authorList>
            <person name="Allen C."/>
            <person name="Tagirdzhanova G."/>
        </authorList>
    </citation>
    <scope>NUCLEOTIDE SEQUENCE [LARGE SCALE GENOMIC DNA]</scope>
</reference>
<accession>A0ABP0BLZ5</accession>
<dbReference type="PANTHER" id="PTHR43364:SF9">
    <property type="entry name" value="OXIDOREDUCTASE"/>
    <property type="match status" value="1"/>
</dbReference>
<dbReference type="InterPro" id="IPR036812">
    <property type="entry name" value="NAD(P)_OxRdtase_dom_sf"/>
</dbReference>
<comment type="caution">
    <text evidence="5">The sequence shown here is derived from an EMBL/GenBank/DDBJ whole genome shotgun (WGS) entry which is preliminary data.</text>
</comment>
<dbReference type="CDD" id="cd19079">
    <property type="entry name" value="AKR_EcYajO-like"/>
    <property type="match status" value="1"/>
</dbReference>
<comment type="similarity">
    <text evidence="1">Belongs to the aldo/keto reductase family.</text>
</comment>
<evidence type="ECO:0000256" key="1">
    <source>
        <dbReference type="ARBA" id="ARBA00007905"/>
    </source>
</evidence>
<dbReference type="PANTHER" id="PTHR43364">
    <property type="entry name" value="NADH-SPECIFIC METHYLGLYOXAL REDUCTASE-RELATED"/>
    <property type="match status" value="1"/>
</dbReference>
<evidence type="ECO:0000259" key="4">
    <source>
        <dbReference type="Pfam" id="PF00248"/>
    </source>
</evidence>
<protein>
    <recommendedName>
        <fullName evidence="4">NADP-dependent oxidoreductase domain-containing protein</fullName>
    </recommendedName>
</protein>
<evidence type="ECO:0000256" key="3">
    <source>
        <dbReference type="ARBA" id="ARBA00023002"/>
    </source>
</evidence>
<keyword evidence="6" id="KW-1185">Reference proteome</keyword>
<proteinExistence type="inferred from homology"/>